<proteinExistence type="predicted"/>
<accession>A0A5C8PQU1</accession>
<feature type="binding site" evidence="1">
    <location>
        <position position="50"/>
    </location>
    <ligand>
        <name>Mg(2+)</name>
        <dbReference type="ChEBI" id="CHEBI:18420"/>
        <label>1</label>
    </ligand>
</feature>
<dbReference type="GO" id="GO:0016787">
    <property type="term" value="F:hydrolase activity"/>
    <property type="evidence" value="ECO:0007669"/>
    <property type="project" value="UniProtKB-KW"/>
</dbReference>
<sequence>MTDRAIGCLVGLAVGDALGTTLEFSARDAGTPITDIVGGGPFGLNAGEWTDDTSMALCLADSLLACRGLDPSDLMARFRRWRDEGYNAVNGRCFDIGITTRQAIDRYLDTQEPLAGSADPKAAGNGSIMRLAPVPIFHAGDAGAADTAAVLQSRTTHAAIECLDSCRLMSRILVALLNGASWPEALAVEPRLFAAPKVQAIAAGTWKSKTRADIKSTGYVIDTLEAALWAVDTCEDFTSALLVAVNLGDDADTVGAVTGQLAGARHGLSGIPAAWRRKLAWHDRIAELARALVQQGSDPASTGRR</sequence>
<evidence type="ECO:0000256" key="1">
    <source>
        <dbReference type="PIRSR" id="PIRSR605502-1"/>
    </source>
</evidence>
<dbReference type="InterPro" id="IPR050792">
    <property type="entry name" value="ADP-ribosylglycohydrolase"/>
</dbReference>
<dbReference type="PANTHER" id="PTHR16222:SF12">
    <property type="entry name" value="ADP-RIBOSYLGLYCOHYDROLASE-RELATED"/>
    <property type="match status" value="1"/>
</dbReference>
<organism evidence="2 3">
    <name type="scientific">Vineibacter terrae</name>
    <dbReference type="NCBI Taxonomy" id="2586908"/>
    <lineage>
        <taxon>Bacteria</taxon>
        <taxon>Pseudomonadati</taxon>
        <taxon>Pseudomonadota</taxon>
        <taxon>Alphaproteobacteria</taxon>
        <taxon>Hyphomicrobiales</taxon>
        <taxon>Vineibacter</taxon>
    </lineage>
</organism>
<feature type="binding site" evidence="1">
    <location>
        <position position="52"/>
    </location>
    <ligand>
        <name>Mg(2+)</name>
        <dbReference type="ChEBI" id="CHEBI:18420"/>
        <label>1</label>
    </ligand>
</feature>
<dbReference type="RefSeq" id="WP_147846806.1">
    <property type="nucleotide sequence ID" value="NZ_VDUZ01000009.1"/>
</dbReference>
<keyword evidence="2" id="KW-0378">Hydrolase</keyword>
<dbReference type="PANTHER" id="PTHR16222">
    <property type="entry name" value="ADP-RIBOSYLGLYCOHYDROLASE"/>
    <property type="match status" value="1"/>
</dbReference>
<reference evidence="2 3" key="1">
    <citation type="submission" date="2019-06" db="EMBL/GenBank/DDBJ databases">
        <title>New taxonomy in bacterial strain CC-CFT640, isolated from vineyard.</title>
        <authorList>
            <person name="Lin S.-Y."/>
            <person name="Tsai C.-F."/>
            <person name="Young C.-C."/>
        </authorList>
    </citation>
    <scope>NUCLEOTIDE SEQUENCE [LARGE SCALE GENOMIC DNA]</scope>
    <source>
        <strain evidence="2 3">CC-CFT640</strain>
    </source>
</reference>
<dbReference type="Gene3D" id="1.10.4080.10">
    <property type="entry name" value="ADP-ribosylation/Crystallin J1"/>
    <property type="match status" value="1"/>
</dbReference>
<evidence type="ECO:0000313" key="2">
    <source>
        <dbReference type="EMBL" id="TXL77106.1"/>
    </source>
</evidence>
<comment type="cofactor">
    <cofactor evidence="1">
        <name>Mg(2+)</name>
        <dbReference type="ChEBI" id="CHEBI:18420"/>
    </cofactor>
    <text evidence="1">Binds 2 magnesium ions per subunit.</text>
</comment>
<dbReference type="OrthoDB" id="9806482at2"/>
<dbReference type="Proteomes" id="UP000321638">
    <property type="component" value="Unassembled WGS sequence"/>
</dbReference>
<feature type="binding site" evidence="1">
    <location>
        <position position="252"/>
    </location>
    <ligand>
        <name>Mg(2+)</name>
        <dbReference type="ChEBI" id="CHEBI:18420"/>
        <label>1</label>
    </ligand>
</feature>
<feature type="binding site" evidence="1">
    <location>
        <position position="253"/>
    </location>
    <ligand>
        <name>Mg(2+)</name>
        <dbReference type="ChEBI" id="CHEBI:18420"/>
        <label>1</label>
    </ligand>
</feature>
<gene>
    <name evidence="2" type="ORF">FHP25_10065</name>
</gene>
<feature type="binding site" evidence="1">
    <location>
        <position position="250"/>
    </location>
    <ligand>
        <name>Mg(2+)</name>
        <dbReference type="ChEBI" id="CHEBI:18420"/>
        <label>1</label>
    </ligand>
</feature>
<dbReference type="AlphaFoldDB" id="A0A5C8PQU1"/>
<dbReference type="InterPro" id="IPR036705">
    <property type="entry name" value="Ribosyl_crysJ1_sf"/>
</dbReference>
<keyword evidence="1" id="KW-0479">Metal-binding</keyword>
<keyword evidence="1" id="KW-0460">Magnesium</keyword>
<evidence type="ECO:0000313" key="3">
    <source>
        <dbReference type="Proteomes" id="UP000321638"/>
    </source>
</evidence>
<feature type="binding site" evidence="1">
    <location>
        <position position="51"/>
    </location>
    <ligand>
        <name>Mg(2+)</name>
        <dbReference type="ChEBI" id="CHEBI:18420"/>
        <label>1</label>
    </ligand>
</feature>
<dbReference type="InterPro" id="IPR005502">
    <property type="entry name" value="Ribosyl_crysJ1"/>
</dbReference>
<name>A0A5C8PQU1_9HYPH</name>
<dbReference type="Pfam" id="PF03747">
    <property type="entry name" value="ADP_ribosyl_GH"/>
    <property type="match status" value="1"/>
</dbReference>
<keyword evidence="3" id="KW-1185">Reference proteome</keyword>
<comment type="caution">
    <text evidence="2">The sequence shown here is derived from an EMBL/GenBank/DDBJ whole genome shotgun (WGS) entry which is preliminary data.</text>
</comment>
<dbReference type="GO" id="GO:0046872">
    <property type="term" value="F:metal ion binding"/>
    <property type="evidence" value="ECO:0007669"/>
    <property type="project" value="UniProtKB-KW"/>
</dbReference>
<dbReference type="SUPFAM" id="SSF101478">
    <property type="entry name" value="ADP-ribosylglycohydrolase"/>
    <property type="match status" value="1"/>
</dbReference>
<protein>
    <submittedName>
        <fullName evidence="2">ADP-ribosylglycohydrolase family protein</fullName>
    </submittedName>
</protein>
<dbReference type="EMBL" id="VDUZ01000009">
    <property type="protein sequence ID" value="TXL77106.1"/>
    <property type="molecule type" value="Genomic_DNA"/>
</dbReference>